<dbReference type="Pfam" id="PF13847">
    <property type="entry name" value="Methyltransf_31"/>
    <property type="match status" value="1"/>
</dbReference>
<feature type="domain" description="Methyltransferase" evidence="1">
    <location>
        <begin position="35"/>
        <end position="142"/>
    </location>
</feature>
<evidence type="ECO:0000313" key="3">
    <source>
        <dbReference type="Proteomes" id="UP000831775"/>
    </source>
</evidence>
<gene>
    <name evidence="2" type="ORF">MUN76_03000</name>
</gene>
<dbReference type="EMBL" id="CP095043">
    <property type="protein sequence ID" value="UOQ60959.1"/>
    <property type="molecule type" value="Genomic_DNA"/>
</dbReference>
<dbReference type="SUPFAM" id="SSF53335">
    <property type="entry name" value="S-adenosyl-L-methionine-dependent methyltransferases"/>
    <property type="match status" value="1"/>
</dbReference>
<keyword evidence="2" id="KW-0808">Transferase</keyword>
<protein>
    <submittedName>
        <fullName evidence="2">Methyltransferase domain-containing protein</fullName>
    </submittedName>
</protein>
<evidence type="ECO:0000259" key="1">
    <source>
        <dbReference type="Pfam" id="PF13847"/>
    </source>
</evidence>
<dbReference type="InterPro" id="IPR025714">
    <property type="entry name" value="Methyltranfer_dom"/>
</dbReference>
<reference evidence="2 3" key="1">
    <citation type="submission" date="2022-04" db="EMBL/GenBank/DDBJ databases">
        <title>Leucobacter sp. isolated from rhizosphere of onion.</title>
        <authorList>
            <person name="Won M."/>
            <person name="Lee C.-M."/>
            <person name="Woen H.-Y."/>
            <person name="Kwon S.-W."/>
        </authorList>
    </citation>
    <scope>NUCLEOTIDE SEQUENCE [LARGE SCALE GENOMIC DNA]</scope>
    <source>
        <strain evidence="2 3">H25R-14</strain>
    </source>
</reference>
<evidence type="ECO:0000313" key="2">
    <source>
        <dbReference type="EMBL" id="UOQ60959.1"/>
    </source>
</evidence>
<dbReference type="GO" id="GO:0032259">
    <property type="term" value="P:methylation"/>
    <property type="evidence" value="ECO:0007669"/>
    <property type="project" value="UniProtKB-KW"/>
</dbReference>
<dbReference type="Gene3D" id="3.40.50.150">
    <property type="entry name" value="Vaccinia Virus protein VP39"/>
    <property type="match status" value="1"/>
</dbReference>
<dbReference type="PANTHER" id="PTHR43861">
    <property type="entry name" value="TRANS-ACONITATE 2-METHYLTRANSFERASE-RELATED"/>
    <property type="match status" value="1"/>
</dbReference>
<accession>A0ABY4FXW8</accession>
<dbReference type="GO" id="GO:0008168">
    <property type="term" value="F:methyltransferase activity"/>
    <property type="evidence" value="ECO:0007669"/>
    <property type="project" value="UniProtKB-KW"/>
</dbReference>
<dbReference type="RefSeq" id="WP_244687010.1">
    <property type="nucleotide sequence ID" value="NZ_CP095043.1"/>
</dbReference>
<dbReference type="InterPro" id="IPR029063">
    <property type="entry name" value="SAM-dependent_MTases_sf"/>
</dbReference>
<sequence length="266" mass="28628">MVDAYAHGHHASVLKSHTWRTAENSAAYLLPHLTTGARVLDVGSGPGTITADFAELVAPGAVVGLDASADVVAKATEDAAARQLANLRFETGDAYALEYPDASFDLVHAHQVLQHVGDPVAMLREMRRVTAPGGLVAARDVDYGGVILSPDSDVLNEWLALYLKVHAGVSGDPCAGRSLKSWARAAGFSEITSSASLWLFETDEDRAWWGGMWAERILSSAFADNAIRLGLAERSDLERISEGWTRWAADPDGWMLMPHAEILARP</sequence>
<keyword evidence="3" id="KW-1185">Reference proteome</keyword>
<dbReference type="Proteomes" id="UP000831775">
    <property type="component" value="Chromosome"/>
</dbReference>
<dbReference type="CDD" id="cd02440">
    <property type="entry name" value="AdoMet_MTases"/>
    <property type="match status" value="1"/>
</dbReference>
<name>A0ABY4FXW8_9MICO</name>
<keyword evidence="2" id="KW-0489">Methyltransferase</keyword>
<organism evidence="2 3">
    <name type="scientific">Leucobacter rhizosphaerae</name>
    <dbReference type="NCBI Taxonomy" id="2932245"/>
    <lineage>
        <taxon>Bacteria</taxon>
        <taxon>Bacillati</taxon>
        <taxon>Actinomycetota</taxon>
        <taxon>Actinomycetes</taxon>
        <taxon>Micrococcales</taxon>
        <taxon>Microbacteriaceae</taxon>
        <taxon>Leucobacter</taxon>
    </lineage>
</organism>
<proteinExistence type="predicted"/>